<dbReference type="Proteomes" id="UP000307169">
    <property type="component" value="Unassembled WGS sequence"/>
</dbReference>
<organism evidence="2 12">
    <name type="scientific">Wallemia mellicola</name>
    <dbReference type="NCBI Taxonomy" id="1708541"/>
    <lineage>
        <taxon>Eukaryota</taxon>
        <taxon>Fungi</taxon>
        <taxon>Dikarya</taxon>
        <taxon>Basidiomycota</taxon>
        <taxon>Wallemiomycotina</taxon>
        <taxon>Wallemiomycetes</taxon>
        <taxon>Wallemiales</taxon>
        <taxon>Wallemiaceae</taxon>
        <taxon>Wallemia</taxon>
    </lineage>
</organism>
<feature type="compositionally biased region" description="Basic and acidic residues" evidence="1">
    <location>
        <begin position="76"/>
        <end position="97"/>
    </location>
</feature>
<evidence type="ECO:0000313" key="6">
    <source>
        <dbReference type="EMBL" id="TIC66732.1"/>
    </source>
</evidence>
<proteinExistence type="predicted"/>
<reference evidence="8 9" key="1">
    <citation type="submission" date="2019-03" db="EMBL/GenBank/DDBJ databases">
        <title>Sequencing 25 genomes of Wallemia mellicola.</title>
        <authorList>
            <person name="Gostincar C."/>
        </authorList>
    </citation>
    <scope>NUCLEOTIDE SEQUENCE [LARGE SCALE GENOMIC DNA]</scope>
    <source>
        <strain evidence="3 10">EXF-1262</strain>
        <strain evidence="5 11">EXF-1274</strain>
        <strain evidence="7 8">EXF-1277</strain>
        <strain evidence="2 12">EXF-6152</strain>
        <strain evidence="6 13">EXF-757</strain>
        <strain evidence="4 9">EXF-8738</strain>
    </source>
</reference>
<dbReference type="EMBL" id="SPRH01000044">
    <property type="protein sequence ID" value="TIB97746.1"/>
    <property type="molecule type" value="Genomic_DNA"/>
</dbReference>
<dbReference type="EMBL" id="SPRV01000009">
    <property type="protein sequence ID" value="TIC69604.1"/>
    <property type="molecule type" value="Genomic_DNA"/>
</dbReference>
<gene>
    <name evidence="6" type="ORF">E3Q01_01573</name>
    <name evidence="5" type="ORF">E3Q02_03351</name>
    <name evidence="7" type="ORF">E3Q03_01270</name>
    <name evidence="4" type="ORF">E3Q10_02010</name>
    <name evidence="3" type="ORF">E3Q17_03277</name>
    <name evidence="2" type="ORF">E3Q22_01895</name>
</gene>
<dbReference type="Proteomes" id="UP000310685">
    <property type="component" value="Unassembled WGS sequence"/>
</dbReference>
<dbReference type="EMBL" id="SPRC01000016">
    <property type="protein sequence ID" value="TIB80404.1"/>
    <property type="molecule type" value="Genomic_DNA"/>
</dbReference>
<protein>
    <submittedName>
        <fullName evidence="2">Uncharacterized protein</fullName>
    </submittedName>
</protein>
<dbReference type="Proteomes" id="UP000305647">
    <property type="component" value="Unassembled WGS sequence"/>
</dbReference>
<evidence type="ECO:0000313" key="5">
    <source>
        <dbReference type="EMBL" id="TIC62731.1"/>
    </source>
</evidence>
<feature type="compositionally biased region" description="Polar residues" evidence="1">
    <location>
        <begin position="45"/>
        <end position="56"/>
    </location>
</feature>
<evidence type="ECO:0000313" key="4">
    <source>
        <dbReference type="EMBL" id="TIC30720.1"/>
    </source>
</evidence>
<evidence type="ECO:0000313" key="2">
    <source>
        <dbReference type="EMBL" id="TIB80404.1"/>
    </source>
</evidence>
<dbReference type="Proteomes" id="UP000305362">
    <property type="component" value="Unassembled WGS sequence"/>
</dbReference>
<dbReference type="EMBL" id="SPRX01000015">
    <property type="protein sequence ID" value="TIC66732.1"/>
    <property type="molecule type" value="Genomic_DNA"/>
</dbReference>
<evidence type="ECO:0000313" key="13">
    <source>
        <dbReference type="Proteomes" id="UP000310708"/>
    </source>
</evidence>
<evidence type="ECO:0000313" key="10">
    <source>
        <dbReference type="Proteomes" id="UP000307169"/>
    </source>
</evidence>
<evidence type="ECO:0000313" key="11">
    <source>
        <dbReference type="Proteomes" id="UP000309601"/>
    </source>
</evidence>
<dbReference type="AlphaFoldDB" id="A0A4T0QLU3"/>
<evidence type="ECO:0000313" key="12">
    <source>
        <dbReference type="Proteomes" id="UP000310685"/>
    </source>
</evidence>
<feature type="compositionally biased region" description="Basic residues" evidence="1">
    <location>
        <begin position="98"/>
        <end position="112"/>
    </location>
</feature>
<feature type="region of interest" description="Disordered" evidence="1">
    <location>
        <begin position="34"/>
        <end position="149"/>
    </location>
</feature>
<evidence type="ECO:0000313" key="8">
    <source>
        <dbReference type="Proteomes" id="UP000305362"/>
    </source>
</evidence>
<accession>A0A4T0QLU3</accession>
<evidence type="ECO:0000313" key="7">
    <source>
        <dbReference type="EMBL" id="TIC69604.1"/>
    </source>
</evidence>
<dbReference type="OrthoDB" id="3358710at2759"/>
<evidence type="ECO:0000313" key="3">
    <source>
        <dbReference type="EMBL" id="TIB97746.1"/>
    </source>
</evidence>
<name>A0A4T0QLU3_9BASI</name>
<dbReference type="EMBL" id="SPRW01000043">
    <property type="protein sequence ID" value="TIC62731.1"/>
    <property type="molecule type" value="Genomic_DNA"/>
</dbReference>
<evidence type="ECO:0000313" key="9">
    <source>
        <dbReference type="Proteomes" id="UP000305647"/>
    </source>
</evidence>
<comment type="caution">
    <text evidence="2">The sequence shown here is derived from an EMBL/GenBank/DDBJ whole genome shotgun (WGS) entry which is preliminary data.</text>
</comment>
<dbReference type="EMBL" id="SPRO01000017">
    <property type="protein sequence ID" value="TIC30720.1"/>
    <property type="molecule type" value="Genomic_DNA"/>
</dbReference>
<dbReference type="Proteomes" id="UP000310708">
    <property type="component" value="Unassembled WGS sequence"/>
</dbReference>
<dbReference type="Proteomes" id="UP000309601">
    <property type="component" value="Unassembled WGS sequence"/>
</dbReference>
<feature type="compositionally biased region" description="Basic and acidic residues" evidence="1">
    <location>
        <begin position="140"/>
        <end position="149"/>
    </location>
</feature>
<sequence length="243" mass="27975">MLRTLVRGTGRGSTRPLVIGDETIDLRAFRNTPAKGFVPEKPDRSSLQGESGLSNKLRNRSPRRTQQQPVAGQFDDADHKELLNTLGERKITAENKKQSHKSQQRRSKKPTNSKKEEEGKDKQRRAYAQYTPPTDLQTRQPKETKEPRKPKLKEIEIDRVDLSSLIFETGEADIMPTNKNFNEPATLSEEERRKQHMELVGGDYERYAKYNTPLQHAISAQRMYTLSQRDELVNNIKKFTKTA</sequence>
<evidence type="ECO:0000256" key="1">
    <source>
        <dbReference type="SAM" id="MobiDB-lite"/>
    </source>
</evidence>